<dbReference type="Proteomes" id="UP000249723">
    <property type="component" value="Unassembled WGS sequence"/>
</dbReference>
<gene>
    <name evidence="3" type="ORF">BZ3500_MVSOF-1268-A1-R1_CHR6-2G08608</name>
</gene>
<evidence type="ECO:0000313" key="3">
    <source>
        <dbReference type="EMBL" id="SCZ93323.1"/>
    </source>
</evidence>
<feature type="compositionally biased region" description="Acidic residues" evidence="2">
    <location>
        <begin position="100"/>
        <end position="129"/>
    </location>
</feature>
<dbReference type="PANTHER" id="PTHR12821:SF0">
    <property type="entry name" value="BYSTIN"/>
    <property type="match status" value="1"/>
</dbReference>
<sequence length="466" mass="52859">MPKASTSRSSSAAKHDPLSVQMTQQSLVDSGNLSLPGKRQKNKHKNAQSEQEHAQTTLDAKVSRRVLEMARDQQDELAQEQWADELDQDLDQTAARYEHDDDGDRDDDDDDDDDDDEKEDDNEEEYEEYEELEFDANDAALDQFMPQGRLAGGRTLADLIMEKIEQQENDKTAVPVAAAEPPPGYNPKIVEVYTKVGGLLSRYKSGPLPKAFKILPTLRLWPQLVMLTVPENWTPHATLAATKIFASNLDPKQSQKFYKEILLEKVREEIQETHKLSVHTYMALKKAIYKPAAFFKGILFPLCESQTCTLREAAILGSVLTRVSVPVLHSGAALLKLADMEYTGKSSEYTRCPNSVFIRVLLDKKYALPYKVVDALVFHFIRFKRDPREMPVLWHQSFLVFVQRYKSDLTEEQKRALLDTLKVKVHPQITPEIRREILNSVARGKEVPLANGQGLETGMAMEVEIC</sequence>
<dbReference type="OrthoDB" id="2192561at2759"/>
<feature type="region of interest" description="Disordered" evidence="2">
    <location>
        <begin position="1"/>
        <end position="129"/>
    </location>
</feature>
<evidence type="ECO:0000256" key="1">
    <source>
        <dbReference type="ARBA" id="ARBA00007114"/>
    </source>
</evidence>
<comment type="similarity">
    <text evidence="1">Belongs to the bystin family.</text>
</comment>
<dbReference type="GO" id="GO:0030515">
    <property type="term" value="F:snoRNA binding"/>
    <property type="evidence" value="ECO:0007669"/>
    <property type="project" value="TreeGrafter"/>
</dbReference>
<dbReference type="PANTHER" id="PTHR12821">
    <property type="entry name" value="BYSTIN"/>
    <property type="match status" value="1"/>
</dbReference>
<dbReference type="GO" id="GO:0006364">
    <property type="term" value="P:rRNA processing"/>
    <property type="evidence" value="ECO:0007669"/>
    <property type="project" value="TreeGrafter"/>
</dbReference>
<protein>
    <submittedName>
        <fullName evidence="3">BZ3500_MvSof-1268-A1-R1_Chr6-2g08608 protein</fullName>
    </submittedName>
</protein>
<dbReference type="InterPro" id="IPR007955">
    <property type="entry name" value="Bystin"/>
</dbReference>
<feature type="compositionally biased region" description="Low complexity" evidence="2">
    <location>
        <begin position="1"/>
        <end position="12"/>
    </location>
</feature>
<evidence type="ECO:0000256" key="2">
    <source>
        <dbReference type="SAM" id="MobiDB-lite"/>
    </source>
</evidence>
<dbReference type="EMBL" id="FMWP01000047">
    <property type="protein sequence ID" value="SCZ93323.1"/>
    <property type="molecule type" value="Genomic_DNA"/>
</dbReference>
<dbReference type="STRING" id="289078.A0A2X0LQQ8"/>
<name>A0A2X0LQQ8_9BASI</name>
<dbReference type="GO" id="GO:0005730">
    <property type="term" value="C:nucleolus"/>
    <property type="evidence" value="ECO:0007669"/>
    <property type="project" value="TreeGrafter"/>
</dbReference>
<dbReference type="AlphaFoldDB" id="A0A2X0LQQ8"/>
<dbReference type="Pfam" id="PF05291">
    <property type="entry name" value="Bystin"/>
    <property type="match status" value="1"/>
</dbReference>
<feature type="compositionally biased region" description="Acidic residues" evidence="2">
    <location>
        <begin position="75"/>
        <end position="90"/>
    </location>
</feature>
<evidence type="ECO:0000313" key="4">
    <source>
        <dbReference type="Proteomes" id="UP000249723"/>
    </source>
</evidence>
<organism evidence="3 4">
    <name type="scientific">Microbotryum saponariae</name>
    <dbReference type="NCBI Taxonomy" id="289078"/>
    <lineage>
        <taxon>Eukaryota</taxon>
        <taxon>Fungi</taxon>
        <taxon>Dikarya</taxon>
        <taxon>Basidiomycota</taxon>
        <taxon>Pucciniomycotina</taxon>
        <taxon>Microbotryomycetes</taxon>
        <taxon>Microbotryales</taxon>
        <taxon>Microbotryaceae</taxon>
        <taxon>Microbotryum</taxon>
    </lineage>
</organism>
<dbReference type="GO" id="GO:0005737">
    <property type="term" value="C:cytoplasm"/>
    <property type="evidence" value="ECO:0007669"/>
    <property type="project" value="TreeGrafter"/>
</dbReference>
<feature type="compositionally biased region" description="Polar residues" evidence="2">
    <location>
        <begin position="20"/>
        <end position="33"/>
    </location>
</feature>
<keyword evidence="4" id="KW-1185">Reference proteome</keyword>
<feature type="compositionally biased region" description="Basic and acidic residues" evidence="2">
    <location>
        <begin position="61"/>
        <end position="74"/>
    </location>
</feature>
<proteinExistence type="inferred from homology"/>
<accession>A0A2X0LQQ8</accession>
<reference evidence="4" key="1">
    <citation type="submission" date="2016-10" db="EMBL/GenBank/DDBJ databases">
        <authorList>
            <person name="Jeantristanb JTB J.-T."/>
            <person name="Ricardo R."/>
        </authorList>
    </citation>
    <scope>NUCLEOTIDE SEQUENCE [LARGE SCALE GENOMIC DNA]</scope>
</reference>
<dbReference type="GO" id="GO:0030688">
    <property type="term" value="C:preribosome, small subunit precursor"/>
    <property type="evidence" value="ECO:0007669"/>
    <property type="project" value="TreeGrafter"/>
</dbReference>